<reference evidence="4 5" key="1">
    <citation type="submission" date="2016-10" db="EMBL/GenBank/DDBJ databases">
        <authorList>
            <person name="Varghese N."/>
            <person name="Submissions S."/>
        </authorList>
    </citation>
    <scope>NUCLEOTIDE SEQUENCE [LARGE SCALE GENOMIC DNA]</scope>
    <source>
        <strain evidence="4 5">DSM 9169</strain>
    </source>
</reference>
<dbReference type="InterPro" id="IPR039424">
    <property type="entry name" value="SBP_5"/>
</dbReference>
<dbReference type="Gene3D" id="3.10.105.10">
    <property type="entry name" value="Dipeptide-binding Protein, Domain 3"/>
    <property type="match status" value="1"/>
</dbReference>
<dbReference type="Gene3D" id="3.40.190.10">
    <property type="entry name" value="Periplasmic binding protein-like II"/>
    <property type="match status" value="1"/>
</dbReference>
<name>A0ABY0V662_9ACTO</name>
<dbReference type="Proteomes" id="UP000198976">
    <property type="component" value="Chromosome I"/>
</dbReference>
<dbReference type="PIRSF" id="PIRSF002741">
    <property type="entry name" value="MppA"/>
    <property type="match status" value="1"/>
</dbReference>
<dbReference type="InterPro" id="IPR030678">
    <property type="entry name" value="Peptide/Ni-bd"/>
</dbReference>
<evidence type="ECO:0000313" key="5">
    <source>
        <dbReference type="Proteomes" id="UP000198976"/>
    </source>
</evidence>
<dbReference type="PANTHER" id="PTHR30290">
    <property type="entry name" value="PERIPLASMIC BINDING COMPONENT OF ABC TRANSPORTER"/>
    <property type="match status" value="1"/>
</dbReference>
<evidence type="ECO:0000256" key="2">
    <source>
        <dbReference type="SAM" id="SignalP"/>
    </source>
</evidence>
<accession>A0ABY0V662</accession>
<dbReference type="PROSITE" id="PS51257">
    <property type="entry name" value="PROKAR_LIPOPROTEIN"/>
    <property type="match status" value="1"/>
</dbReference>
<dbReference type="PANTHER" id="PTHR30290:SF38">
    <property type="entry name" value="D,D-DIPEPTIDE-BINDING PERIPLASMIC PROTEIN DDPA-RELATED"/>
    <property type="match status" value="1"/>
</dbReference>
<sequence>MKRSRVIAALATLVMGMTACAGPDAFNSSQSGQSAGGQANAAATIDIGSLYEPTNLSNSGSGGQGATEALTGNVYETLFRLTDSGDVEPWLATEDVVSEDGLTHTLTIREGVTFSSGKEMTVNDVVASIKHLLSDESQSARKKEVSVISDVQAPDSTTVVLTLSEPSVSLDYDLSGMWVVPEGLDTTTQTDGTGPYTVEGWTKGSTLTLKVREDYWGDKPANAGAIFHYFTDATSMTNALQAGDIDIVTNVQSPDAIPTFDSNANFTVSDGMSTTKELLAFNDRVKPFDDARVRKAVYSAIDRDKLLESVWADKGQVIGSMVPPSDPWYEDLTGLNPYDPELSRSLLAEAGLAGGFSFTLDTPTYDPHPLVAEFVKSELAKIGVTVTINPITADEWYSKVFTNKDYEATLQEHVNTRDVVWYANPDFYWGYDNPEVSDLVERSQHAHSTDEQADLLRQANRIIAEEAASAWLYLYPQVVIARSHLSGYGVNGLNSQFFVAGISESE</sequence>
<dbReference type="EMBL" id="LT629792">
    <property type="protein sequence ID" value="SDT88414.1"/>
    <property type="molecule type" value="Genomic_DNA"/>
</dbReference>
<dbReference type="SUPFAM" id="SSF53850">
    <property type="entry name" value="Periplasmic binding protein-like II"/>
    <property type="match status" value="1"/>
</dbReference>
<dbReference type="Gene3D" id="3.90.76.10">
    <property type="entry name" value="Dipeptide-binding Protein, Domain 1"/>
    <property type="match status" value="1"/>
</dbReference>
<keyword evidence="5" id="KW-1185">Reference proteome</keyword>
<evidence type="ECO:0000313" key="4">
    <source>
        <dbReference type="EMBL" id="SDT88414.1"/>
    </source>
</evidence>
<dbReference type="Pfam" id="PF00496">
    <property type="entry name" value="SBP_bac_5"/>
    <property type="match status" value="1"/>
</dbReference>
<organism evidence="4 5">
    <name type="scientific">Schaalia radingae</name>
    <dbReference type="NCBI Taxonomy" id="131110"/>
    <lineage>
        <taxon>Bacteria</taxon>
        <taxon>Bacillati</taxon>
        <taxon>Actinomycetota</taxon>
        <taxon>Actinomycetes</taxon>
        <taxon>Actinomycetales</taxon>
        <taxon>Actinomycetaceae</taxon>
        <taxon>Schaalia</taxon>
    </lineage>
</organism>
<dbReference type="InterPro" id="IPR000914">
    <property type="entry name" value="SBP_5_dom"/>
</dbReference>
<evidence type="ECO:0000259" key="3">
    <source>
        <dbReference type="Pfam" id="PF00496"/>
    </source>
</evidence>
<keyword evidence="1 2" id="KW-0732">Signal</keyword>
<protein>
    <submittedName>
        <fullName evidence="4">Peptide/nickel transport system substrate-binding protein</fullName>
    </submittedName>
</protein>
<proteinExistence type="predicted"/>
<dbReference type="RefSeq" id="WP_227469047.1">
    <property type="nucleotide sequence ID" value="NZ_LT629792.1"/>
</dbReference>
<feature type="chain" id="PRO_5046209739" evidence="2">
    <location>
        <begin position="22"/>
        <end position="506"/>
    </location>
</feature>
<feature type="signal peptide" evidence="2">
    <location>
        <begin position="1"/>
        <end position="21"/>
    </location>
</feature>
<gene>
    <name evidence="4" type="ORF">SAMN04489714_0541</name>
</gene>
<feature type="domain" description="Solute-binding protein family 5" evidence="3">
    <location>
        <begin position="87"/>
        <end position="411"/>
    </location>
</feature>
<evidence type="ECO:0000256" key="1">
    <source>
        <dbReference type="ARBA" id="ARBA00022729"/>
    </source>
</evidence>